<accession>A0A7G1IDL4</accession>
<dbReference type="Proteomes" id="UP000516380">
    <property type="component" value="Chromosome"/>
</dbReference>
<feature type="region of interest" description="Disordered" evidence="1">
    <location>
        <begin position="18"/>
        <end position="71"/>
    </location>
</feature>
<reference evidence="2 3" key="1">
    <citation type="submission" date="2020-07" db="EMBL/GenBank/DDBJ databases">
        <title>Mycobacterium kansasii (former subtype) with zoonotic potential isolated from diseased indoor pet cat, Japan.</title>
        <authorList>
            <person name="Fukano H."/>
            <person name="Terazono T."/>
            <person name="Hoshino Y."/>
        </authorList>
    </citation>
    <scope>NUCLEOTIDE SEQUENCE [LARGE SCALE GENOMIC DNA]</scope>
    <source>
        <strain evidence="2 3">Kuro-I</strain>
    </source>
</reference>
<proteinExistence type="predicted"/>
<feature type="compositionally biased region" description="Gly residues" evidence="1">
    <location>
        <begin position="52"/>
        <end position="61"/>
    </location>
</feature>
<evidence type="ECO:0000256" key="1">
    <source>
        <dbReference type="SAM" id="MobiDB-lite"/>
    </source>
</evidence>
<protein>
    <submittedName>
        <fullName evidence="2">Uncharacterized protein</fullName>
    </submittedName>
</protein>
<evidence type="ECO:0000313" key="2">
    <source>
        <dbReference type="EMBL" id="BCI87639.1"/>
    </source>
</evidence>
<dbReference type="EMBL" id="AP023343">
    <property type="protein sequence ID" value="BCI87639.1"/>
    <property type="molecule type" value="Genomic_DNA"/>
</dbReference>
<gene>
    <name evidence="2" type="ORF">NIIDMKKI_28450</name>
</gene>
<keyword evidence="3" id="KW-1185">Reference proteome</keyword>
<dbReference type="AlphaFoldDB" id="A0A7G1IDL4"/>
<sequence length="121" mass="12878">MSHFRVHGSTALSSWGGLAHGFKPRTALRHPDGETPRHGSAAGWTGALPRGGPDGDAGGFAGCAAPPGDNSRSYCPDMRVLTVKMNRTRHYPRRHLVVPPEVTASYPGILPSREIAGQRLS</sequence>
<name>A0A7G1IDL4_MYCKA</name>
<organism evidence="2 3">
    <name type="scientific">Mycobacterium kansasii</name>
    <dbReference type="NCBI Taxonomy" id="1768"/>
    <lineage>
        <taxon>Bacteria</taxon>
        <taxon>Bacillati</taxon>
        <taxon>Actinomycetota</taxon>
        <taxon>Actinomycetes</taxon>
        <taxon>Mycobacteriales</taxon>
        <taxon>Mycobacteriaceae</taxon>
        <taxon>Mycobacterium</taxon>
    </lineage>
</organism>
<evidence type="ECO:0000313" key="3">
    <source>
        <dbReference type="Proteomes" id="UP000516380"/>
    </source>
</evidence>